<evidence type="ECO:0000313" key="7">
    <source>
        <dbReference type="EMBL" id="RZS53207.1"/>
    </source>
</evidence>
<dbReference type="InterPro" id="IPR036388">
    <property type="entry name" value="WH-like_DNA-bd_sf"/>
</dbReference>
<dbReference type="InterPro" id="IPR015422">
    <property type="entry name" value="PyrdxlP-dep_Trfase_small"/>
</dbReference>
<dbReference type="SUPFAM" id="SSF53383">
    <property type="entry name" value="PLP-dependent transferases"/>
    <property type="match status" value="1"/>
</dbReference>
<evidence type="ECO:0000256" key="3">
    <source>
        <dbReference type="ARBA" id="ARBA00023015"/>
    </source>
</evidence>
<evidence type="ECO:0000259" key="6">
    <source>
        <dbReference type="PROSITE" id="PS50949"/>
    </source>
</evidence>
<evidence type="ECO:0000256" key="1">
    <source>
        <dbReference type="ARBA" id="ARBA00005384"/>
    </source>
</evidence>
<feature type="domain" description="HTH gntR-type" evidence="6">
    <location>
        <begin position="18"/>
        <end position="86"/>
    </location>
</feature>
<dbReference type="EMBL" id="SGWV01000010">
    <property type="protein sequence ID" value="RZS53207.1"/>
    <property type="molecule type" value="Genomic_DNA"/>
</dbReference>
<keyword evidence="4" id="KW-0238">DNA-binding</keyword>
<reference evidence="7 8" key="1">
    <citation type="submission" date="2019-02" db="EMBL/GenBank/DDBJ databases">
        <title>Genomic Encyclopedia of Type Strains, Phase IV (KMG-IV): sequencing the most valuable type-strain genomes for metagenomic binning, comparative biology and taxonomic classification.</title>
        <authorList>
            <person name="Goeker M."/>
        </authorList>
    </citation>
    <scope>NUCLEOTIDE SEQUENCE [LARGE SCALE GENOMIC DNA]</scope>
    <source>
        <strain evidence="7 8">DSM 10617</strain>
    </source>
</reference>
<dbReference type="InterPro" id="IPR000524">
    <property type="entry name" value="Tscrpt_reg_HTH_GntR"/>
</dbReference>
<dbReference type="Gene3D" id="3.90.1150.10">
    <property type="entry name" value="Aspartate Aminotransferase, domain 1"/>
    <property type="match status" value="1"/>
</dbReference>
<dbReference type="RefSeq" id="WP_130482669.1">
    <property type="nucleotide sequence ID" value="NZ_SGWV01000010.1"/>
</dbReference>
<accession>A0A4Q7LHJ5</accession>
<evidence type="ECO:0000256" key="5">
    <source>
        <dbReference type="ARBA" id="ARBA00023163"/>
    </source>
</evidence>
<dbReference type="InterPro" id="IPR051446">
    <property type="entry name" value="HTH_trans_reg/aminotransferase"/>
</dbReference>
<sequence>MKTDLPLSAAPLTRHSGQTLSEQLAGQVAERIRQRLLAPGARLPSVRDAARRHGVSPHTVVAAYDQLLAQGLVEARKQRGFFVRGPQAEPAAARSRAASGADVAAPKVAPIDATALIRGMFQAGGGRPGPGLGTLPAAWLDLPLLHGALRRVLADDRQAGASASALLYGEPAGDPRLRMALSNRLQDLGIPAAPERIVTAVGATHALELISRTLLAPGDAVLVDDPGWAVESARLSRQGLRLLPVPRGADGPDLDVLAALATQHRPRLYVTVSVLHNPTGHTLGLNTAHRLLQLAQAHDFLIAEDDTYAYLAPPHAPRLAALDGLQRTVYVSGFSKILAPSWRVGYLAAPAGLVDRLIDTKLLSTLTSPALLEQAVAVCLEQGLLRRHAEKVGALLASARARSVRLAEAAGCRFLAPPQGLFGWLDTGVDTERLALPLLDAGWLIAPGSLFHASHRPSTAMRINFASSQDAAFWKAFVAARATMKNAGSGPALS</sequence>
<dbReference type="AlphaFoldDB" id="A0A4Q7LHJ5"/>
<keyword evidence="5" id="KW-0804">Transcription</keyword>
<dbReference type="InterPro" id="IPR015424">
    <property type="entry name" value="PyrdxlP-dep_Trfase"/>
</dbReference>
<dbReference type="Gene3D" id="1.10.10.10">
    <property type="entry name" value="Winged helix-like DNA-binding domain superfamily/Winged helix DNA-binding domain"/>
    <property type="match status" value="1"/>
</dbReference>
<keyword evidence="8" id="KW-1185">Reference proteome</keyword>
<dbReference type="GO" id="GO:0003700">
    <property type="term" value="F:DNA-binding transcription factor activity"/>
    <property type="evidence" value="ECO:0007669"/>
    <property type="project" value="InterPro"/>
</dbReference>
<name>A0A4Q7LHJ5_9BURK</name>
<organism evidence="7 8">
    <name type="scientific">Sphaerotilus mobilis</name>
    <dbReference type="NCBI Taxonomy" id="47994"/>
    <lineage>
        <taxon>Bacteria</taxon>
        <taxon>Pseudomonadati</taxon>
        <taxon>Pseudomonadota</taxon>
        <taxon>Betaproteobacteria</taxon>
        <taxon>Burkholderiales</taxon>
        <taxon>Sphaerotilaceae</taxon>
        <taxon>Sphaerotilus</taxon>
    </lineage>
</organism>
<dbReference type="Pfam" id="PF00392">
    <property type="entry name" value="GntR"/>
    <property type="match status" value="1"/>
</dbReference>
<dbReference type="InterPro" id="IPR015421">
    <property type="entry name" value="PyrdxlP-dep_Trfase_major"/>
</dbReference>
<dbReference type="SUPFAM" id="SSF46785">
    <property type="entry name" value="Winged helix' DNA-binding domain"/>
    <property type="match status" value="1"/>
</dbReference>
<dbReference type="SMART" id="SM00345">
    <property type="entry name" value="HTH_GNTR"/>
    <property type="match status" value="1"/>
</dbReference>
<dbReference type="GO" id="GO:0030170">
    <property type="term" value="F:pyridoxal phosphate binding"/>
    <property type="evidence" value="ECO:0007669"/>
    <property type="project" value="InterPro"/>
</dbReference>
<keyword evidence="2" id="KW-0663">Pyridoxal phosphate</keyword>
<dbReference type="CDD" id="cd00609">
    <property type="entry name" value="AAT_like"/>
    <property type="match status" value="1"/>
</dbReference>
<dbReference type="PROSITE" id="PS50949">
    <property type="entry name" value="HTH_GNTR"/>
    <property type="match status" value="1"/>
</dbReference>
<keyword evidence="3" id="KW-0805">Transcription regulation</keyword>
<dbReference type="PANTHER" id="PTHR46577:SF2">
    <property type="entry name" value="TRANSCRIPTIONAL REGULATORY PROTEIN"/>
    <property type="match status" value="1"/>
</dbReference>
<dbReference type="Proteomes" id="UP000293433">
    <property type="component" value="Unassembled WGS sequence"/>
</dbReference>
<dbReference type="InterPro" id="IPR036390">
    <property type="entry name" value="WH_DNA-bd_sf"/>
</dbReference>
<gene>
    <name evidence="7" type="ORF">EV685_2834</name>
</gene>
<dbReference type="Pfam" id="PF00155">
    <property type="entry name" value="Aminotran_1_2"/>
    <property type="match status" value="1"/>
</dbReference>
<dbReference type="OrthoDB" id="9804020at2"/>
<protein>
    <submittedName>
        <fullName evidence="7">GntR family transcriptional regulator</fullName>
    </submittedName>
</protein>
<dbReference type="CDD" id="cd07377">
    <property type="entry name" value="WHTH_GntR"/>
    <property type="match status" value="1"/>
</dbReference>
<dbReference type="GO" id="GO:0003677">
    <property type="term" value="F:DNA binding"/>
    <property type="evidence" value="ECO:0007669"/>
    <property type="project" value="UniProtKB-KW"/>
</dbReference>
<evidence type="ECO:0000256" key="4">
    <source>
        <dbReference type="ARBA" id="ARBA00023125"/>
    </source>
</evidence>
<dbReference type="Gene3D" id="3.40.640.10">
    <property type="entry name" value="Type I PLP-dependent aspartate aminotransferase-like (Major domain)"/>
    <property type="match status" value="1"/>
</dbReference>
<dbReference type="PANTHER" id="PTHR46577">
    <property type="entry name" value="HTH-TYPE TRANSCRIPTIONAL REGULATORY PROTEIN GABR"/>
    <property type="match status" value="1"/>
</dbReference>
<evidence type="ECO:0000313" key="8">
    <source>
        <dbReference type="Proteomes" id="UP000293433"/>
    </source>
</evidence>
<comment type="caution">
    <text evidence="7">The sequence shown here is derived from an EMBL/GenBank/DDBJ whole genome shotgun (WGS) entry which is preliminary data.</text>
</comment>
<proteinExistence type="inferred from homology"/>
<evidence type="ECO:0000256" key="2">
    <source>
        <dbReference type="ARBA" id="ARBA00022898"/>
    </source>
</evidence>
<comment type="similarity">
    <text evidence="1">In the C-terminal section; belongs to the class-I pyridoxal-phosphate-dependent aminotransferase family.</text>
</comment>
<dbReference type="InterPro" id="IPR004839">
    <property type="entry name" value="Aminotransferase_I/II_large"/>
</dbReference>